<dbReference type="OrthoDB" id="6021179at2759"/>
<feature type="region of interest" description="Disordered" evidence="1">
    <location>
        <begin position="762"/>
        <end position="797"/>
    </location>
</feature>
<keyword evidence="3" id="KW-1185">Reference proteome</keyword>
<feature type="compositionally biased region" description="Polar residues" evidence="1">
    <location>
        <begin position="482"/>
        <end position="495"/>
    </location>
</feature>
<sequence length="922" mass="103040">MTSATEDELLDALIWSDDSYSLTEFITEFPLPQVVRVVRGHDGGTDSSTLGYGEVLTIHAVRETRVLSAEDRNGNAISVGLDFPDEVQILPQTKDCRLNSCEVTDFASFYQTVKYVEVIQAHYGTGDNVDSTSVGEILEIVDISKPHKPGKTKVQVRNSENNQKSTLTSTCSARFRPLLDWKKYKAPELKTHQFGFPVRVRFMDTEVGKDTDYQRLISKSPDINIINEIVDIIVITTTVSSDPVLKFCFEIPKDLEIKVAVAEGFSNGAKHYTDIVTSLNERFDVTKFMSSHQPAPIKRRDVVKQYDYDTIKEYIIDNAILSPKSDEVEPDIDAPPLPPRTPKAVKKSQSFDIPPTPPLKVPDKNVAERKNSAPTVETTPLIKPKPAVPSRPRSISQREGVGVEWIPSGNNYTHALSTSVLQSTNENPCDPSPPEVKVKPPINIPTPSPNVPQSTNNHPNDPSQAERKVSKPPLKIPRNIPVPSTNVPQTTSNHPNDLLQAELKDIVARKRPMKVPVPPPRPRLQDKTSKHPQANNVNEVSEETNLSNKEKEISESEIIQTAEEVPGVTDCTPVTQTTINHPASAILQLPPRPPARDKTSKHPQANNVNEISTETNPIFKQKESSQPTNIQSAAKVPGGTDGTTVTQTTIDHPASPISQMDENENAQRPPRVVSPKLPPRDRRPKLKDSASNFQGDIIDEIPRASGQREIESQQMVKDEKTDTQHVPKLPPKSPGRKRRDLRESHYVQPVALNIPGYLPQSVVSRTLPHTPPPSRNPPIDRFQRPGTLPKNYKIGGNQPYREQVEENEEIYETPYDPPIMTVAPQMNPRRPQSILNENPYELVAKVPLDLSGLSINEVSDILKNLNMGQYAERFEDEMVDGDLLKELKESDLESFRMESIHRTKLLKFVQGWRPQHITKKHA</sequence>
<dbReference type="EMBL" id="CACRXK020002108">
    <property type="protein sequence ID" value="CAB3992716.1"/>
    <property type="molecule type" value="Genomic_DNA"/>
</dbReference>
<evidence type="ECO:0000256" key="1">
    <source>
        <dbReference type="SAM" id="MobiDB-lite"/>
    </source>
</evidence>
<feature type="region of interest" description="Disordered" evidence="1">
    <location>
        <begin position="325"/>
        <end position="399"/>
    </location>
</feature>
<feature type="region of interest" description="Disordered" evidence="1">
    <location>
        <begin position="421"/>
        <end position="741"/>
    </location>
</feature>
<protein>
    <submittedName>
        <fullName evidence="2">SH3 and multiple ankyrin repeat domains 2-like</fullName>
    </submittedName>
</protein>
<feature type="compositionally biased region" description="Polar residues" evidence="1">
    <location>
        <begin position="572"/>
        <end position="581"/>
    </location>
</feature>
<dbReference type="AlphaFoldDB" id="A0A6S7GSK3"/>
<feature type="compositionally biased region" description="Polar residues" evidence="1">
    <location>
        <begin position="531"/>
        <end position="547"/>
    </location>
</feature>
<reference evidence="2" key="1">
    <citation type="submission" date="2020-04" db="EMBL/GenBank/DDBJ databases">
        <authorList>
            <person name="Alioto T."/>
            <person name="Alioto T."/>
            <person name="Gomez Garrido J."/>
        </authorList>
    </citation>
    <scope>NUCLEOTIDE SEQUENCE</scope>
    <source>
        <strain evidence="2">A484AB</strain>
    </source>
</reference>
<gene>
    <name evidence="2" type="ORF">PACLA_8A041543</name>
</gene>
<feature type="compositionally biased region" description="Basic and acidic residues" evidence="1">
    <location>
        <begin position="361"/>
        <end position="371"/>
    </location>
</feature>
<evidence type="ECO:0000313" key="2">
    <source>
        <dbReference type="EMBL" id="CAB3992716.1"/>
    </source>
</evidence>
<feature type="compositionally biased region" description="Polar residues" evidence="1">
    <location>
        <begin position="602"/>
        <end position="632"/>
    </location>
</feature>
<proteinExistence type="predicted"/>
<feature type="compositionally biased region" description="Basic and acidic residues" evidence="1">
    <location>
        <begin position="700"/>
        <end position="725"/>
    </location>
</feature>
<dbReference type="Pfam" id="PF00536">
    <property type="entry name" value="SAM_1"/>
    <property type="match status" value="1"/>
</dbReference>
<organism evidence="2 3">
    <name type="scientific">Paramuricea clavata</name>
    <name type="common">Red gorgonian</name>
    <name type="synonym">Violescent sea-whip</name>
    <dbReference type="NCBI Taxonomy" id="317549"/>
    <lineage>
        <taxon>Eukaryota</taxon>
        <taxon>Metazoa</taxon>
        <taxon>Cnidaria</taxon>
        <taxon>Anthozoa</taxon>
        <taxon>Octocorallia</taxon>
        <taxon>Malacalcyonacea</taxon>
        <taxon>Plexauridae</taxon>
        <taxon>Paramuricea</taxon>
    </lineage>
</organism>
<dbReference type="InterPro" id="IPR052281">
    <property type="entry name" value="GAREM"/>
</dbReference>
<dbReference type="PANTHER" id="PTHR14454:SF11">
    <property type="entry name" value="SERRANO, ISOFORM F"/>
    <property type="match status" value="1"/>
</dbReference>
<dbReference type="PROSITE" id="PS50105">
    <property type="entry name" value="SAM_DOMAIN"/>
    <property type="match status" value="1"/>
</dbReference>
<evidence type="ECO:0000313" key="3">
    <source>
        <dbReference type="Proteomes" id="UP001152795"/>
    </source>
</evidence>
<dbReference type="SUPFAM" id="SSF47769">
    <property type="entry name" value="SAM/Pointed domain"/>
    <property type="match status" value="1"/>
</dbReference>
<dbReference type="Proteomes" id="UP001152795">
    <property type="component" value="Unassembled WGS sequence"/>
</dbReference>
<dbReference type="Gene3D" id="1.10.150.50">
    <property type="entry name" value="Transcription Factor, Ets-1"/>
    <property type="match status" value="1"/>
</dbReference>
<name>A0A6S7GSK3_PARCT</name>
<dbReference type="SMART" id="SM00454">
    <property type="entry name" value="SAM"/>
    <property type="match status" value="1"/>
</dbReference>
<comment type="caution">
    <text evidence="2">The sequence shown here is derived from an EMBL/GenBank/DDBJ whole genome shotgun (WGS) entry which is preliminary data.</text>
</comment>
<feature type="compositionally biased region" description="Polar residues" evidence="1">
    <location>
        <begin position="451"/>
        <end position="463"/>
    </location>
</feature>
<accession>A0A6S7GSK3</accession>
<dbReference type="InterPro" id="IPR013761">
    <property type="entry name" value="SAM/pointed_sf"/>
</dbReference>
<dbReference type="PANTHER" id="PTHR14454">
    <property type="entry name" value="GRB2-ASSOCIATED AND REGULATOR OF MAPK PROTEIN FAMILY MEMBER"/>
    <property type="match status" value="1"/>
</dbReference>
<dbReference type="CDD" id="cd09487">
    <property type="entry name" value="SAM_superfamily"/>
    <property type="match status" value="1"/>
</dbReference>
<dbReference type="InterPro" id="IPR001660">
    <property type="entry name" value="SAM"/>
</dbReference>